<dbReference type="PANTHER" id="PTHR43826:SF3">
    <property type="entry name" value="GLUCOSE-6-PHOSPHATE EXCHANGER SLC37A4"/>
    <property type="match status" value="1"/>
</dbReference>
<dbReference type="EMBL" id="UINC01152332">
    <property type="protein sequence ID" value="SVD46460.1"/>
    <property type="molecule type" value="Genomic_DNA"/>
</dbReference>
<dbReference type="GO" id="GO:0061513">
    <property type="term" value="F:glucose 6-phosphate:phosphate antiporter activity"/>
    <property type="evidence" value="ECO:0007669"/>
    <property type="project" value="TreeGrafter"/>
</dbReference>
<dbReference type="GO" id="GO:0035435">
    <property type="term" value="P:phosphate ion transmembrane transport"/>
    <property type="evidence" value="ECO:0007669"/>
    <property type="project" value="TreeGrafter"/>
</dbReference>
<name>A0A382VJ97_9ZZZZ</name>
<feature type="domain" description="Major facilitator superfamily (MFS) profile" evidence="6">
    <location>
        <begin position="9"/>
        <end position="181"/>
    </location>
</feature>
<feature type="transmembrane region" description="Helical" evidence="5">
    <location>
        <begin position="76"/>
        <end position="95"/>
    </location>
</feature>
<dbReference type="Pfam" id="PF07690">
    <property type="entry name" value="MFS_1"/>
    <property type="match status" value="1"/>
</dbReference>
<feature type="transmembrane region" description="Helical" evidence="5">
    <location>
        <begin position="101"/>
        <end position="123"/>
    </location>
</feature>
<evidence type="ECO:0000256" key="3">
    <source>
        <dbReference type="ARBA" id="ARBA00022989"/>
    </source>
</evidence>
<feature type="transmembrane region" description="Helical" evidence="5">
    <location>
        <begin position="44"/>
        <end position="64"/>
    </location>
</feature>
<evidence type="ECO:0000256" key="1">
    <source>
        <dbReference type="ARBA" id="ARBA00004127"/>
    </source>
</evidence>
<evidence type="ECO:0000256" key="2">
    <source>
        <dbReference type="ARBA" id="ARBA00022692"/>
    </source>
</evidence>
<sequence>MDNLNFWKSRILISYLVFYSFVYIGRFSHWVAGPEIQQEFYFTHIELGILNACLLWGFAAGDIFHGRLAETYGMRVWILIWVLISVCLNWITSFGNSLMSIAIPWGLNGFANAAAWAPGVSILSQWWPKTQRGRVFGLVGVSSGVSMLLMWGITGWTAGEFGWRAAFRYPPILMGIAVICF</sequence>
<dbReference type="SUPFAM" id="SSF103473">
    <property type="entry name" value="MFS general substrate transporter"/>
    <property type="match status" value="1"/>
</dbReference>
<comment type="subcellular location">
    <subcellularLocation>
        <location evidence="1">Endomembrane system</location>
        <topology evidence="1">Multi-pass membrane protein</topology>
    </subcellularLocation>
</comment>
<keyword evidence="4 5" id="KW-0472">Membrane</keyword>
<dbReference type="GO" id="GO:0012505">
    <property type="term" value="C:endomembrane system"/>
    <property type="evidence" value="ECO:0007669"/>
    <property type="project" value="UniProtKB-SubCell"/>
</dbReference>
<dbReference type="InterPro" id="IPR036259">
    <property type="entry name" value="MFS_trans_sf"/>
</dbReference>
<protein>
    <recommendedName>
        <fullName evidence="6">Major facilitator superfamily (MFS) profile domain-containing protein</fullName>
    </recommendedName>
</protein>
<organism evidence="7">
    <name type="scientific">marine metagenome</name>
    <dbReference type="NCBI Taxonomy" id="408172"/>
    <lineage>
        <taxon>unclassified sequences</taxon>
        <taxon>metagenomes</taxon>
        <taxon>ecological metagenomes</taxon>
    </lineage>
</organism>
<dbReference type="GO" id="GO:0016020">
    <property type="term" value="C:membrane"/>
    <property type="evidence" value="ECO:0007669"/>
    <property type="project" value="UniProtKB-ARBA"/>
</dbReference>
<dbReference type="PANTHER" id="PTHR43826">
    <property type="entry name" value="GLUCOSE-6-PHOSPHATE EXCHANGER SLC37A4"/>
    <property type="match status" value="1"/>
</dbReference>
<evidence type="ECO:0000256" key="5">
    <source>
        <dbReference type="SAM" id="Phobius"/>
    </source>
</evidence>
<dbReference type="AlphaFoldDB" id="A0A382VJ97"/>
<keyword evidence="3 5" id="KW-1133">Transmembrane helix</keyword>
<dbReference type="InterPro" id="IPR011701">
    <property type="entry name" value="MFS"/>
</dbReference>
<accession>A0A382VJ97</accession>
<dbReference type="PROSITE" id="PS50850">
    <property type="entry name" value="MFS"/>
    <property type="match status" value="1"/>
</dbReference>
<evidence type="ECO:0000259" key="6">
    <source>
        <dbReference type="PROSITE" id="PS50850"/>
    </source>
</evidence>
<feature type="transmembrane region" description="Helical" evidence="5">
    <location>
        <begin position="135"/>
        <end position="153"/>
    </location>
</feature>
<proteinExistence type="predicted"/>
<dbReference type="InterPro" id="IPR051337">
    <property type="entry name" value="OPA_Antiporter"/>
</dbReference>
<gene>
    <name evidence="7" type="ORF">METZ01_LOCUS399314</name>
</gene>
<feature type="non-terminal residue" evidence="7">
    <location>
        <position position="181"/>
    </location>
</feature>
<feature type="transmembrane region" description="Helical" evidence="5">
    <location>
        <begin position="12"/>
        <end position="32"/>
    </location>
</feature>
<keyword evidence="2 5" id="KW-0812">Transmembrane</keyword>
<evidence type="ECO:0000256" key="4">
    <source>
        <dbReference type="ARBA" id="ARBA00023136"/>
    </source>
</evidence>
<reference evidence="7" key="1">
    <citation type="submission" date="2018-05" db="EMBL/GenBank/DDBJ databases">
        <authorList>
            <person name="Lanie J.A."/>
            <person name="Ng W.-L."/>
            <person name="Kazmierczak K.M."/>
            <person name="Andrzejewski T.M."/>
            <person name="Davidsen T.M."/>
            <person name="Wayne K.J."/>
            <person name="Tettelin H."/>
            <person name="Glass J.I."/>
            <person name="Rusch D."/>
            <person name="Podicherti R."/>
            <person name="Tsui H.-C.T."/>
            <person name="Winkler M.E."/>
        </authorList>
    </citation>
    <scope>NUCLEOTIDE SEQUENCE</scope>
</reference>
<dbReference type="Gene3D" id="1.20.1250.20">
    <property type="entry name" value="MFS general substrate transporter like domains"/>
    <property type="match status" value="1"/>
</dbReference>
<dbReference type="InterPro" id="IPR020846">
    <property type="entry name" value="MFS_dom"/>
</dbReference>
<evidence type="ECO:0000313" key="7">
    <source>
        <dbReference type="EMBL" id="SVD46460.1"/>
    </source>
</evidence>